<accession>W4HL07</accession>
<keyword evidence="19" id="KW-1185">Reference proteome</keyword>
<evidence type="ECO:0000256" key="1">
    <source>
        <dbReference type="ARBA" id="ARBA00004651"/>
    </source>
</evidence>
<dbReference type="InterPro" id="IPR005171">
    <property type="entry name" value="Cyt_c_oxidase_su4_prok"/>
</dbReference>
<evidence type="ECO:0000313" key="19">
    <source>
        <dbReference type="Proteomes" id="UP000019063"/>
    </source>
</evidence>
<name>W4HL07_9RHOB</name>
<dbReference type="NCBIfam" id="TIGR02847">
    <property type="entry name" value="CyoD"/>
    <property type="match status" value="1"/>
</dbReference>
<comment type="function">
    <text evidence="12">Cytochrome bo(3) ubiquinol terminal oxidase is the component of the aerobic respiratory chain of E.coli that predominates when cells are grown at high aeration. Has proton pump activity across the membrane in addition to electron transfer, pumping 2 protons/electron.</text>
</comment>
<comment type="similarity">
    <text evidence="2">Belongs to the cytochrome c oxidase bacterial subunit 4 family.</text>
</comment>
<dbReference type="Pfam" id="PF03626">
    <property type="entry name" value="COX4_pro"/>
    <property type="match status" value="1"/>
</dbReference>
<dbReference type="PANTHER" id="PTHR36835">
    <property type="entry name" value="CYTOCHROME BO(3) UBIQUINOL OXIDASE SUBUNIT 4"/>
    <property type="match status" value="1"/>
</dbReference>
<comment type="subcellular location">
    <subcellularLocation>
        <location evidence="1">Cell membrane</location>
        <topology evidence="1">Multi-pass membrane protein</topology>
    </subcellularLocation>
</comment>
<dbReference type="GO" id="GO:0015078">
    <property type="term" value="F:proton transmembrane transporter activity"/>
    <property type="evidence" value="ECO:0007669"/>
    <property type="project" value="TreeGrafter"/>
</dbReference>
<evidence type="ECO:0000256" key="14">
    <source>
        <dbReference type="ARBA" id="ARBA00030211"/>
    </source>
</evidence>
<dbReference type="GO" id="GO:0015990">
    <property type="term" value="P:electron transport coupled proton transport"/>
    <property type="evidence" value="ECO:0007669"/>
    <property type="project" value="InterPro"/>
</dbReference>
<evidence type="ECO:0000256" key="16">
    <source>
        <dbReference type="ARBA" id="ARBA00032185"/>
    </source>
</evidence>
<evidence type="ECO:0000256" key="13">
    <source>
        <dbReference type="ARBA" id="ARBA00030071"/>
    </source>
</evidence>
<evidence type="ECO:0000256" key="11">
    <source>
        <dbReference type="ARBA" id="ARBA00023136"/>
    </source>
</evidence>
<evidence type="ECO:0000256" key="17">
    <source>
        <dbReference type="SAM" id="Phobius"/>
    </source>
</evidence>
<evidence type="ECO:0000256" key="12">
    <source>
        <dbReference type="ARBA" id="ARBA00025694"/>
    </source>
</evidence>
<proteinExistence type="inferred from homology"/>
<evidence type="ECO:0000256" key="2">
    <source>
        <dbReference type="ARBA" id="ARBA00008079"/>
    </source>
</evidence>
<dbReference type="PANTHER" id="PTHR36835:SF1">
    <property type="entry name" value="CYTOCHROME BO(3) UBIQUINOL OXIDASE SUBUNIT 4"/>
    <property type="match status" value="1"/>
</dbReference>
<evidence type="ECO:0000256" key="6">
    <source>
        <dbReference type="ARBA" id="ARBA00022475"/>
    </source>
</evidence>
<dbReference type="AlphaFoldDB" id="W4HL07"/>
<dbReference type="EMBL" id="AQQW01000003">
    <property type="protein sequence ID" value="ETW13389.1"/>
    <property type="molecule type" value="Genomic_DNA"/>
</dbReference>
<evidence type="ECO:0000256" key="4">
    <source>
        <dbReference type="ARBA" id="ARBA00014689"/>
    </source>
</evidence>
<dbReference type="eggNOG" id="COG3125">
    <property type="taxonomic scope" value="Bacteria"/>
</dbReference>
<dbReference type="STRING" id="1379903.ATO8_05151"/>
<dbReference type="GO" id="GO:0005886">
    <property type="term" value="C:plasma membrane"/>
    <property type="evidence" value="ECO:0007669"/>
    <property type="project" value="UniProtKB-SubCell"/>
</dbReference>
<dbReference type="GO" id="GO:0009319">
    <property type="term" value="C:cytochrome o ubiquinol oxidase complex"/>
    <property type="evidence" value="ECO:0007669"/>
    <property type="project" value="TreeGrafter"/>
</dbReference>
<dbReference type="InterPro" id="IPR014210">
    <property type="entry name" value="Cyt_o_ubiqinol_oxidase_su4"/>
</dbReference>
<evidence type="ECO:0000256" key="15">
    <source>
        <dbReference type="ARBA" id="ARBA00031887"/>
    </source>
</evidence>
<evidence type="ECO:0000256" key="8">
    <source>
        <dbReference type="ARBA" id="ARBA00022982"/>
    </source>
</evidence>
<sequence>MKRSSPEERRERRFYSLGLGLSVLLSAASFGSVMTGLLPAGWIVPTLVVLALVQIVVQFRYFLHIDLTRQKREDLQLLLFTILLLAIMAFGTLWVMGDLSERMM</sequence>
<protein>
    <recommendedName>
        <fullName evidence="4">Cytochrome bo(3) ubiquinol oxidase subunit 4</fullName>
    </recommendedName>
    <alternativeName>
        <fullName evidence="16">Cytochrome o ubiquinol oxidase subunit 4</fullName>
    </alternativeName>
    <alternativeName>
        <fullName evidence="13">Oxidase bo(3) subunit 4</fullName>
    </alternativeName>
    <alternativeName>
        <fullName evidence="14">Ubiquinol oxidase polypeptide IV</fullName>
    </alternativeName>
    <alternativeName>
        <fullName evidence="15">Ubiquinol oxidase subunit 4</fullName>
    </alternativeName>
</protein>
<keyword evidence="9 17" id="KW-1133">Transmembrane helix</keyword>
<dbReference type="RefSeq" id="WP_043842668.1">
    <property type="nucleotide sequence ID" value="NZ_AQQW01000003.1"/>
</dbReference>
<comment type="subunit">
    <text evidence="3">Heterooctamer of two A chains, two B chains, two C chains and two D chains.</text>
</comment>
<keyword evidence="10" id="KW-0560">Oxidoreductase</keyword>
<keyword evidence="7 17" id="KW-0812">Transmembrane</keyword>
<feature type="transmembrane region" description="Helical" evidence="17">
    <location>
        <begin position="75"/>
        <end position="96"/>
    </location>
</feature>
<comment type="caution">
    <text evidence="18">The sequence shown here is derived from an EMBL/GenBank/DDBJ whole genome shotgun (WGS) entry which is preliminary data.</text>
</comment>
<feature type="transmembrane region" description="Helical" evidence="17">
    <location>
        <begin position="40"/>
        <end position="63"/>
    </location>
</feature>
<organism evidence="18 19">
    <name type="scientific">Roseivivax marinus</name>
    <dbReference type="NCBI Taxonomy" id="1379903"/>
    <lineage>
        <taxon>Bacteria</taxon>
        <taxon>Pseudomonadati</taxon>
        <taxon>Pseudomonadota</taxon>
        <taxon>Alphaproteobacteria</taxon>
        <taxon>Rhodobacterales</taxon>
        <taxon>Roseobacteraceae</taxon>
        <taxon>Roseivivax</taxon>
    </lineage>
</organism>
<evidence type="ECO:0000256" key="5">
    <source>
        <dbReference type="ARBA" id="ARBA00022448"/>
    </source>
</evidence>
<evidence type="ECO:0000256" key="3">
    <source>
        <dbReference type="ARBA" id="ARBA00011700"/>
    </source>
</evidence>
<dbReference type="GO" id="GO:0019646">
    <property type="term" value="P:aerobic electron transport chain"/>
    <property type="evidence" value="ECO:0007669"/>
    <property type="project" value="TreeGrafter"/>
</dbReference>
<dbReference type="GO" id="GO:0009486">
    <property type="term" value="F:cytochrome bo3 ubiquinol oxidase activity"/>
    <property type="evidence" value="ECO:0007669"/>
    <property type="project" value="InterPro"/>
</dbReference>
<evidence type="ECO:0000256" key="7">
    <source>
        <dbReference type="ARBA" id="ARBA00022692"/>
    </source>
</evidence>
<feature type="transmembrane region" description="Helical" evidence="17">
    <location>
        <begin position="12"/>
        <end position="34"/>
    </location>
</feature>
<gene>
    <name evidence="18" type="ORF">ATO8_05151</name>
</gene>
<evidence type="ECO:0000313" key="18">
    <source>
        <dbReference type="EMBL" id="ETW13389.1"/>
    </source>
</evidence>
<evidence type="ECO:0000256" key="10">
    <source>
        <dbReference type="ARBA" id="ARBA00023002"/>
    </source>
</evidence>
<keyword evidence="5" id="KW-0813">Transport</keyword>
<dbReference type="InterPro" id="IPR050968">
    <property type="entry name" value="Cytochrome_c_oxidase_bac_sub4"/>
</dbReference>
<reference evidence="18 19" key="1">
    <citation type="journal article" date="2014" name="Antonie Van Leeuwenhoek">
        <title>Roseivivax atlanticus sp. nov., isolated from surface seawater of the Atlantic Ocean.</title>
        <authorList>
            <person name="Li G."/>
            <person name="Lai Q."/>
            <person name="Liu X."/>
            <person name="Sun F."/>
            <person name="Shao Z."/>
        </authorList>
    </citation>
    <scope>NUCLEOTIDE SEQUENCE [LARGE SCALE GENOMIC DNA]</scope>
    <source>
        <strain evidence="18 19">22II-s10s</strain>
    </source>
</reference>
<keyword evidence="6" id="KW-1003">Cell membrane</keyword>
<evidence type="ECO:0000256" key="9">
    <source>
        <dbReference type="ARBA" id="ARBA00022989"/>
    </source>
</evidence>
<keyword evidence="11 17" id="KW-0472">Membrane</keyword>
<keyword evidence="8" id="KW-0249">Electron transport</keyword>
<dbReference type="Proteomes" id="UP000019063">
    <property type="component" value="Unassembled WGS sequence"/>
</dbReference>